<dbReference type="GO" id="GO:0046872">
    <property type="term" value="F:metal ion binding"/>
    <property type="evidence" value="ECO:0007669"/>
    <property type="project" value="UniProtKB-UniRule"/>
</dbReference>
<dbReference type="GO" id="GO:0020037">
    <property type="term" value="F:heme binding"/>
    <property type="evidence" value="ECO:0007669"/>
    <property type="project" value="UniProtKB-UniRule"/>
</dbReference>
<dbReference type="STRING" id="3827.A0A1S2Z4U3"/>
<evidence type="ECO:0000256" key="1">
    <source>
        <dbReference type="ARBA" id="ARBA00000189"/>
    </source>
</evidence>
<evidence type="ECO:0000256" key="17">
    <source>
        <dbReference type="PIRSR" id="PIRSR600823-3"/>
    </source>
</evidence>
<comment type="similarity">
    <text evidence="20">Belongs to the peroxidase family. Classical plant (class III) peroxidase subfamily.</text>
</comment>
<comment type="cofactor">
    <cofactor evidence="17 20">
        <name>Ca(2+)</name>
        <dbReference type="ChEBI" id="CHEBI:29108"/>
    </cofactor>
    <text evidence="17 20">Binds 2 calcium ions per subunit.</text>
</comment>
<dbReference type="Pfam" id="PF00141">
    <property type="entry name" value="peroxidase"/>
    <property type="match status" value="1"/>
</dbReference>
<keyword evidence="22" id="KW-1185">Reference proteome</keyword>
<dbReference type="InterPro" id="IPR019793">
    <property type="entry name" value="Peroxidases_heam-ligand_BS"/>
</dbReference>
<feature type="binding site" evidence="17">
    <location>
        <position position="85"/>
    </location>
    <ligand>
        <name>Ca(2+)</name>
        <dbReference type="ChEBI" id="CHEBI:29108"/>
        <label>1</label>
    </ligand>
</feature>
<evidence type="ECO:0000256" key="16">
    <source>
        <dbReference type="PIRSR" id="PIRSR600823-2"/>
    </source>
</evidence>
<dbReference type="OrthoDB" id="2113341at2759"/>
<feature type="binding site" evidence="17">
    <location>
        <position position="100"/>
    </location>
    <ligand>
        <name>Ca(2+)</name>
        <dbReference type="ChEBI" id="CHEBI:29108"/>
        <label>1</label>
    </ligand>
</feature>
<comment type="subcellular location">
    <subcellularLocation>
        <location evidence="3 20">Secreted</location>
    </subcellularLocation>
</comment>
<evidence type="ECO:0000256" key="18">
    <source>
        <dbReference type="PIRSR" id="PIRSR600823-4"/>
    </source>
</evidence>
<evidence type="ECO:0000256" key="2">
    <source>
        <dbReference type="ARBA" id="ARBA00002322"/>
    </source>
</evidence>
<keyword evidence="7 20" id="KW-0349">Heme</keyword>
<feature type="disulfide bond" evidence="19">
    <location>
        <begin position="83"/>
        <end position="88"/>
    </location>
</feature>
<evidence type="ECO:0000256" key="10">
    <source>
        <dbReference type="ARBA" id="ARBA00022837"/>
    </source>
</evidence>
<feature type="disulfide bond" evidence="19">
    <location>
        <begin position="50"/>
        <end position="128"/>
    </location>
</feature>
<evidence type="ECO:0000256" key="9">
    <source>
        <dbReference type="ARBA" id="ARBA00022729"/>
    </source>
</evidence>
<evidence type="ECO:0000313" key="22">
    <source>
        <dbReference type="Proteomes" id="UP000087171"/>
    </source>
</evidence>
<evidence type="ECO:0000259" key="21">
    <source>
        <dbReference type="PROSITE" id="PS50873"/>
    </source>
</evidence>
<dbReference type="InterPro" id="IPR010255">
    <property type="entry name" value="Haem_peroxidase_sf"/>
</dbReference>
<dbReference type="InterPro" id="IPR033905">
    <property type="entry name" value="Secretory_peroxidase"/>
</dbReference>
<dbReference type="PRINTS" id="PR00458">
    <property type="entry name" value="PEROXIDASE"/>
</dbReference>
<dbReference type="GO" id="GO:0042744">
    <property type="term" value="P:hydrogen peroxide catabolic process"/>
    <property type="evidence" value="ECO:0007669"/>
    <property type="project" value="UniProtKB-KW"/>
</dbReference>
<feature type="site" description="Transition state stabilizer" evidence="18">
    <location>
        <position position="77"/>
    </location>
</feature>
<dbReference type="PROSITE" id="PS50873">
    <property type="entry name" value="PEROXIDASE_4"/>
    <property type="match status" value="1"/>
</dbReference>
<evidence type="ECO:0000256" key="4">
    <source>
        <dbReference type="ARBA" id="ARBA00006873"/>
    </source>
</evidence>
<evidence type="ECO:0000256" key="14">
    <source>
        <dbReference type="ARBA" id="ARBA00023180"/>
    </source>
</evidence>
<feature type="binding site" evidence="17">
    <location>
        <position position="87"/>
    </location>
    <ligand>
        <name>Ca(2+)</name>
        <dbReference type="ChEBI" id="CHEBI:29108"/>
        <label>1</label>
    </ligand>
</feature>
<feature type="binding site" description="axial binding residue" evidence="17">
    <location>
        <position position="205"/>
    </location>
    <ligand>
        <name>heme b</name>
        <dbReference type="ChEBI" id="CHEBI:60344"/>
    </ligand>
    <ligandPart>
        <name>Fe</name>
        <dbReference type="ChEBI" id="CHEBI:18248"/>
    </ligandPart>
</feature>
<feature type="binding site" evidence="17">
    <location>
        <position position="251"/>
    </location>
    <ligand>
        <name>Ca(2+)</name>
        <dbReference type="ChEBI" id="CHEBI:29108"/>
        <label>2</label>
    </ligand>
</feature>
<dbReference type="InterPro" id="IPR019794">
    <property type="entry name" value="Peroxidases_AS"/>
</dbReference>
<comment type="similarity">
    <text evidence="4">Belongs to the peroxidase family. Ascorbate peroxidase subfamily.</text>
</comment>
<evidence type="ECO:0000256" key="19">
    <source>
        <dbReference type="PIRSR" id="PIRSR600823-5"/>
    </source>
</evidence>
<dbReference type="GO" id="GO:0005576">
    <property type="term" value="C:extracellular region"/>
    <property type="evidence" value="ECO:0007669"/>
    <property type="project" value="UniProtKB-SubCell"/>
</dbReference>
<protein>
    <recommendedName>
        <fullName evidence="5 20">Peroxidase</fullName>
        <ecNumber evidence="5 20">1.11.1.7</ecNumber>
    </recommendedName>
</protein>
<name>A0A1S2Z4U3_CICAR</name>
<comment type="function">
    <text evidence="2">Removal of H(2)O(2), oxidation of toxic reductants, biosynthesis and degradation of lignin, suberization, auxin catabolism, response to environmental stresses such as wounding, pathogen attack and oxidative stress. These functions might be dependent on each isozyme/isoform in each plant tissue.</text>
</comment>
<feature type="disulfide bond" evidence="19">
    <location>
        <begin position="212"/>
        <end position="239"/>
    </location>
</feature>
<feature type="binding site" evidence="17">
    <location>
        <position position="89"/>
    </location>
    <ligand>
        <name>Ca(2+)</name>
        <dbReference type="ChEBI" id="CHEBI:29108"/>
        <label>1</label>
    </ligand>
</feature>
<keyword evidence="9" id="KW-0732">Signal</keyword>
<dbReference type="Gene3D" id="1.10.420.10">
    <property type="entry name" value="Peroxidase, domain 2"/>
    <property type="match status" value="1"/>
</dbReference>
<feature type="binding site" evidence="17">
    <location>
        <position position="254"/>
    </location>
    <ligand>
        <name>Ca(2+)</name>
        <dbReference type="ChEBI" id="CHEBI:29108"/>
        <label>2</label>
    </ligand>
</feature>
<keyword evidence="20" id="KW-0376">Hydrogen peroxide</keyword>
<dbReference type="FunFam" id="1.10.420.10:FF:000006">
    <property type="entry name" value="Peroxidase"/>
    <property type="match status" value="1"/>
</dbReference>
<comment type="catalytic activity">
    <reaction evidence="1 20">
        <text>2 a phenolic donor + H2O2 = 2 a phenolic radical donor + 2 H2O</text>
        <dbReference type="Rhea" id="RHEA:56136"/>
        <dbReference type="ChEBI" id="CHEBI:15377"/>
        <dbReference type="ChEBI" id="CHEBI:16240"/>
        <dbReference type="ChEBI" id="CHEBI:139520"/>
        <dbReference type="ChEBI" id="CHEBI:139521"/>
        <dbReference type="EC" id="1.11.1.7"/>
    </reaction>
</comment>
<keyword evidence="8 17" id="KW-0479">Metal-binding</keyword>
<feature type="domain" description="Plant heme peroxidase family profile" evidence="21">
    <location>
        <begin position="40"/>
        <end position="331"/>
    </location>
</feature>
<evidence type="ECO:0000256" key="15">
    <source>
        <dbReference type="PIRSR" id="PIRSR600823-1"/>
    </source>
</evidence>
<dbReference type="SUPFAM" id="SSF48113">
    <property type="entry name" value="Heme-dependent peroxidases"/>
    <property type="match status" value="1"/>
</dbReference>
<dbReference type="PROSITE" id="PS00436">
    <property type="entry name" value="PEROXIDASE_2"/>
    <property type="match status" value="1"/>
</dbReference>
<accession>A0A1S2Z4U3</accession>
<keyword evidence="20" id="KW-0964">Secreted</keyword>
<feature type="binding site" evidence="17">
    <location>
        <position position="91"/>
    </location>
    <ligand>
        <name>Ca(2+)</name>
        <dbReference type="ChEBI" id="CHEBI:29108"/>
        <label>1</label>
    </ligand>
</feature>
<feature type="binding site" evidence="17">
    <location>
        <position position="259"/>
    </location>
    <ligand>
        <name>Ca(2+)</name>
        <dbReference type="ChEBI" id="CHEBI:29108"/>
        <label>2</label>
    </ligand>
</feature>
<dbReference type="PANTHER" id="PTHR31517">
    <property type="match status" value="1"/>
</dbReference>
<comment type="cofactor">
    <cofactor evidence="17 20">
        <name>heme b</name>
        <dbReference type="ChEBI" id="CHEBI:60344"/>
    </cofactor>
    <text evidence="17 20">Binds 1 heme b (iron(II)-protoporphyrin IX) group per subunit.</text>
</comment>
<proteinExistence type="inferred from homology"/>
<evidence type="ECO:0000256" key="3">
    <source>
        <dbReference type="ARBA" id="ARBA00004613"/>
    </source>
</evidence>
<dbReference type="GO" id="GO:0140825">
    <property type="term" value="F:lactoperoxidase activity"/>
    <property type="evidence" value="ECO:0007669"/>
    <property type="project" value="UniProtKB-EC"/>
</dbReference>
<dbReference type="RefSeq" id="XP_004515103.1">
    <property type="nucleotide sequence ID" value="XM_004515046.2"/>
</dbReference>
<reference evidence="23" key="1">
    <citation type="submission" date="2025-08" db="UniProtKB">
        <authorList>
            <consortium name="RefSeq"/>
        </authorList>
    </citation>
    <scope>IDENTIFICATION</scope>
    <source>
        <tissue evidence="23">Etiolated seedlings</tissue>
    </source>
</reference>
<evidence type="ECO:0000256" key="5">
    <source>
        <dbReference type="ARBA" id="ARBA00012313"/>
    </source>
</evidence>
<gene>
    <name evidence="23" type="primary">LOC101506508</name>
</gene>
<dbReference type="KEGG" id="cam:101506508"/>
<evidence type="ECO:0000256" key="13">
    <source>
        <dbReference type="ARBA" id="ARBA00023157"/>
    </source>
</evidence>
<keyword evidence="12 17" id="KW-0408">Iron</keyword>
<feature type="disulfide bond" evidence="19">
    <location>
        <begin position="134"/>
        <end position="327"/>
    </location>
</feature>
<dbReference type="PANTHER" id="PTHR31517:SF81">
    <property type="entry name" value="PEROXIDASE"/>
    <property type="match status" value="1"/>
</dbReference>
<keyword evidence="6 20" id="KW-0575">Peroxidase</keyword>
<keyword evidence="11 20" id="KW-0560">Oxidoreductase</keyword>
<organism evidence="22 23">
    <name type="scientific">Cicer arietinum</name>
    <name type="common">Chickpea</name>
    <name type="synonym">Garbanzo</name>
    <dbReference type="NCBI Taxonomy" id="3827"/>
    <lineage>
        <taxon>Eukaryota</taxon>
        <taxon>Viridiplantae</taxon>
        <taxon>Streptophyta</taxon>
        <taxon>Embryophyta</taxon>
        <taxon>Tracheophyta</taxon>
        <taxon>Spermatophyta</taxon>
        <taxon>Magnoliopsida</taxon>
        <taxon>eudicotyledons</taxon>
        <taxon>Gunneridae</taxon>
        <taxon>Pentapetalae</taxon>
        <taxon>rosids</taxon>
        <taxon>fabids</taxon>
        <taxon>Fabales</taxon>
        <taxon>Fabaceae</taxon>
        <taxon>Papilionoideae</taxon>
        <taxon>50 kb inversion clade</taxon>
        <taxon>NPAAA clade</taxon>
        <taxon>Hologalegina</taxon>
        <taxon>IRL clade</taxon>
        <taxon>Cicereae</taxon>
        <taxon>Cicer</taxon>
    </lineage>
</organism>
<evidence type="ECO:0000256" key="20">
    <source>
        <dbReference type="RuleBase" id="RU362060"/>
    </source>
</evidence>
<dbReference type="PaxDb" id="3827-XP_004515103.1"/>
<dbReference type="InterPro" id="IPR002016">
    <property type="entry name" value="Haem_peroxidase"/>
</dbReference>
<feature type="binding site" evidence="16">
    <location>
        <position position="175"/>
    </location>
    <ligand>
        <name>substrate</name>
    </ligand>
</feature>
<keyword evidence="13 19" id="KW-1015">Disulfide bond</keyword>
<dbReference type="PROSITE" id="PS00435">
    <property type="entry name" value="PEROXIDASE_1"/>
    <property type="match status" value="1"/>
</dbReference>
<evidence type="ECO:0000256" key="8">
    <source>
        <dbReference type="ARBA" id="ARBA00022723"/>
    </source>
</evidence>
<keyword evidence="10 17" id="KW-0106">Calcium</keyword>
<feature type="active site" description="Proton acceptor" evidence="15">
    <location>
        <position position="81"/>
    </location>
</feature>
<feature type="binding site" evidence="17">
    <location>
        <position position="82"/>
    </location>
    <ligand>
        <name>Ca(2+)</name>
        <dbReference type="ChEBI" id="CHEBI:29108"/>
        <label>1</label>
    </ligand>
</feature>
<dbReference type="Proteomes" id="UP000087171">
    <property type="component" value="Unplaced"/>
</dbReference>
<dbReference type="EC" id="1.11.1.7" evidence="5 20"/>
<dbReference type="FunFam" id="1.10.520.10:FF:000009">
    <property type="entry name" value="Peroxidase"/>
    <property type="match status" value="1"/>
</dbReference>
<evidence type="ECO:0000256" key="6">
    <source>
        <dbReference type="ARBA" id="ARBA00022559"/>
    </source>
</evidence>
<evidence type="ECO:0000313" key="23">
    <source>
        <dbReference type="RefSeq" id="XP_004515103.1"/>
    </source>
</evidence>
<dbReference type="Gene3D" id="1.10.520.10">
    <property type="match status" value="1"/>
</dbReference>
<dbReference type="AlphaFoldDB" id="A0A1S2Z4U3"/>
<dbReference type="CDD" id="cd00693">
    <property type="entry name" value="secretory_peroxidase"/>
    <property type="match status" value="1"/>
</dbReference>
<evidence type="ECO:0000256" key="7">
    <source>
        <dbReference type="ARBA" id="ARBA00022617"/>
    </source>
</evidence>
<dbReference type="GeneID" id="101506508"/>
<dbReference type="PRINTS" id="PR00461">
    <property type="entry name" value="PLPEROXIDASE"/>
</dbReference>
<dbReference type="eggNOG" id="ENOG502QT8W">
    <property type="taxonomic scope" value="Eukaryota"/>
</dbReference>
<evidence type="ECO:0000256" key="12">
    <source>
        <dbReference type="ARBA" id="ARBA00023004"/>
    </source>
</evidence>
<feature type="binding site" evidence="17">
    <location>
        <position position="206"/>
    </location>
    <ligand>
        <name>Ca(2+)</name>
        <dbReference type="ChEBI" id="CHEBI:29108"/>
        <label>2</label>
    </ligand>
</feature>
<dbReference type="InterPro" id="IPR000823">
    <property type="entry name" value="Peroxidase_pln"/>
</dbReference>
<sequence length="351" mass="38457">MGKNSASTIPFYTFLSISSILFASHFHAYEAQTNVPIVKGLSYSFFSKTCPNLETIVRTQLQKVFKQDNGQAPGLLRIFFHDCFVQGCDGSVLLDGSPGERDQPANGGMRTEALQTIDNIRALVHKECGRIVSCADITVLAGRDAVFLSGGPDYPVPLGRKDGLSFNTKGTSNLPSPFNTTTVTLNTFAPKNLDVTDVVALSGAHTFGRAHCGTFFNRLSPVVDPTMDKTLAKNLKSTCPNANSGNVANLDIRTPTVFDNKYYLDLMNKQGLFTSDQDLINDKRTKGLVNDFAVNQNLFFEKFVDAFLKVSQLDVLTGNQGEIRAKCNVVNSKKSVLEDLVEEGMRLINQF</sequence>
<dbReference type="GO" id="GO:0006979">
    <property type="term" value="P:response to oxidative stress"/>
    <property type="evidence" value="ECO:0007669"/>
    <property type="project" value="UniProtKB-UniRule"/>
</dbReference>
<evidence type="ECO:0000256" key="11">
    <source>
        <dbReference type="ARBA" id="ARBA00023002"/>
    </source>
</evidence>
<keyword evidence="14" id="KW-0325">Glycoprotein</keyword>